<reference evidence="3" key="1">
    <citation type="submission" date="2013-03" db="EMBL/GenBank/DDBJ databases">
        <authorList>
            <person name="Jeffery W."/>
            <person name="Warren W."/>
            <person name="Wilson R.K."/>
        </authorList>
    </citation>
    <scope>NUCLEOTIDE SEQUENCE</scope>
    <source>
        <strain evidence="3">female</strain>
    </source>
</reference>
<dbReference type="AlphaFoldDB" id="A0A3B1KIL9"/>
<feature type="compositionally biased region" description="Basic and acidic residues" evidence="1">
    <location>
        <begin position="83"/>
        <end position="95"/>
    </location>
</feature>
<reference evidence="3" key="2">
    <citation type="journal article" date="2014" name="Nat. Commun.">
        <title>The cavefish genome reveals candidate genes for eye loss.</title>
        <authorList>
            <person name="McGaugh S.E."/>
            <person name="Gross J.B."/>
            <person name="Aken B."/>
            <person name="Blin M."/>
            <person name="Borowsky R."/>
            <person name="Chalopin D."/>
            <person name="Hinaux H."/>
            <person name="Jeffery W.R."/>
            <person name="Keene A."/>
            <person name="Ma L."/>
            <person name="Minx P."/>
            <person name="Murphy D."/>
            <person name="O'Quin K.E."/>
            <person name="Retaux S."/>
            <person name="Rohner N."/>
            <person name="Searle S.M."/>
            <person name="Stahl B.A."/>
            <person name="Tabin C."/>
            <person name="Volff J.N."/>
            <person name="Yoshizawa M."/>
            <person name="Warren W.C."/>
        </authorList>
    </citation>
    <scope>NUCLEOTIDE SEQUENCE [LARGE SCALE GENOMIC DNA]</scope>
    <source>
        <strain evidence="3">female</strain>
    </source>
</reference>
<dbReference type="GeneTree" id="ENSGT00990000204393"/>
<protein>
    <submittedName>
        <fullName evidence="2">Uncharacterized protein</fullName>
    </submittedName>
</protein>
<dbReference type="Proteomes" id="UP000018467">
    <property type="component" value="Unassembled WGS sequence"/>
</dbReference>
<feature type="region of interest" description="Disordered" evidence="1">
    <location>
        <begin position="79"/>
        <end position="99"/>
    </location>
</feature>
<reference evidence="2" key="3">
    <citation type="submission" date="2025-08" db="UniProtKB">
        <authorList>
            <consortium name="Ensembl"/>
        </authorList>
    </citation>
    <scope>IDENTIFICATION</scope>
</reference>
<evidence type="ECO:0000313" key="2">
    <source>
        <dbReference type="Ensembl" id="ENSAMXP00000053885.1"/>
    </source>
</evidence>
<reference evidence="2" key="4">
    <citation type="submission" date="2025-09" db="UniProtKB">
        <authorList>
            <consortium name="Ensembl"/>
        </authorList>
    </citation>
    <scope>IDENTIFICATION</scope>
</reference>
<keyword evidence="3" id="KW-1185">Reference proteome</keyword>
<evidence type="ECO:0000256" key="1">
    <source>
        <dbReference type="SAM" id="MobiDB-lite"/>
    </source>
</evidence>
<proteinExistence type="predicted"/>
<evidence type="ECO:0000313" key="3">
    <source>
        <dbReference type="Proteomes" id="UP000018467"/>
    </source>
</evidence>
<organism evidence="2 3">
    <name type="scientific">Astyanax mexicanus</name>
    <name type="common">Blind cave fish</name>
    <name type="synonym">Astyanax fasciatus mexicanus</name>
    <dbReference type="NCBI Taxonomy" id="7994"/>
    <lineage>
        <taxon>Eukaryota</taxon>
        <taxon>Metazoa</taxon>
        <taxon>Chordata</taxon>
        <taxon>Craniata</taxon>
        <taxon>Vertebrata</taxon>
        <taxon>Euteleostomi</taxon>
        <taxon>Actinopterygii</taxon>
        <taxon>Neopterygii</taxon>
        <taxon>Teleostei</taxon>
        <taxon>Ostariophysi</taxon>
        <taxon>Characiformes</taxon>
        <taxon>Characoidei</taxon>
        <taxon>Acestrorhamphidae</taxon>
        <taxon>Acestrorhamphinae</taxon>
        <taxon>Astyanax</taxon>
    </lineage>
</organism>
<accession>A0A3B1KIL9</accession>
<dbReference type="Ensembl" id="ENSAMXT00000051369.1">
    <property type="protein sequence ID" value="ENSAMXP00000053885.1"/>
    <property type="gene ID" value="ENSAMXG00000039882.1"/>
</dbReference>
<sequence length="132" mass="14474">VWENQEAGVHPGFVKVTDSSEEKRWDTKQHAHCPDAHAHSLAIHANQDQKQNTAEVVHGNSGVDQLAEQLAKVPLVVPSNSDCPERQASHHDQVGKRQVAQVDVSYRAGLPLQAEDAENQAITHHSGDADER</sequence>
<feature type="region of interest" description="Disordered" evidence="1">
    <location>
        <begin position="112"/>
        <end position="132"/>
    </location>
</feature>
<dbReference type="InParanoid" id="A0A3B1KIL9"/>
<name>A0A3B1KIL9_ASTMX</name>